<feature type="region of interest" description="Disordered" evidence="1">
    <location>
        <begin position="1"/>
        <end position="337"/>
    </location>
</feature>
<evidence type="ECO:0000256" key="1">
    <source>
        <dbReference type="SAM" id="MobiDB-lite"/>
    </source>
</evidence>
<reference evidence="2" key="1">
    <citation type="journal article" date="2021" name="Microb. Physiol.">
        <title>Proteogenomic Insights into the Physiology of Marine, Sulfate-Reducing, Filamentous Desulfonema limicola and Desulfonema magnum.</title>
        <authorList>
            <person name="Schnaars V."/>
            <person name="Wohlbrand L."/>
            <person name="Scheve S."/>
            <person name="Hinrichs C."/>
            <person name="Reinhardt R."/>
            <person name="Rabus R."/>
        </authorList>
    </citation>
    <scope>NUCLEOTIDE SEQUENCE</scope>
    <source>
        <strain evidence="2">4be13</strain>
    </source>
</reference>
<gene>
    <name evidence="2" type="ORF">dnm_046410</name>
</gene>
<dbReference type="Gene3D" id="2.30.30.830">
    <property type="match status" value="1"/>
</dbReference>
<dbReference type="EMBL" id="CP061800">
    <property type="protein sequence ID" value="QTA88594.1"/>
    <property type="molecule type" value="Genomic_DNA"/>
</dbReference>
<feature type="compositionally biased region" description="Basic and acidic residues" evidence="1">
    <location>
        <begin position="270"/>
        <end position="322"/>
    </location>
</feature>
<dbReference type="AlphaFoldDB" id="A0A975BMT0"/>
<protein>
    <submittedName>
        <fullName evidence="2">Pilus assembly protein PilP domain-containing protein</fullName>
    </submittedName>
</protein>
<dbReference type="KEGG" id="dmm:dnm_046410"/>
<evidence type="ECO:0000313" key="2">
    <source>
        <dbReference type="EMBL" id="QTA88594.1"/>
    </source>
</evidence>
<organism evidence="2 3">
    <name type="scientific">Desulfonema magnum</name>
    <dbReference type="NCBI Taxonomy" id="45655"/>
    <lineage>
        <taxon>Bacteria</taxon>
        <taxon>Pseudomonadati</taxon>
        <taxon>Thermodesulfobacteriota</taxon>
        <taxon>Desulfobacteria</taxon>
        <taxon>Desulfobacterales</taxon>
        <taxon>Desulfococcaceae</taxon>
        <taxon>Desulfonema</taxon>
    </lineage>
</organism>
<feature type="compositionally biased region" description="Basic and acidic residues" evidence="1">
    <location>
        <begin position="146"/>
        <end position="155"/>
    </location>
</feature>
<feature type="compositionally biased region" description="Basic and acidic residues" evidence="1">
    <location>
        <begin position="219"/>
        <end position="261"/>
    </location>
</feature>
<feature type="compositionally biased region" description="Basic and acidic residues" evidence="1">
    <location>
        <begin position="127"/>
        <end position="137"/>
    </location>
</feature>
<feature type="compositionally biased region" description="Basic residues" evidence="1">
    <location>
        <begin position="323"/>
        <end position="337"/>
    </location>
</feature>
<feature type="compositionally biased region" description="Basic and acidic residues" evidence="1">
    <location>
        <begin position="173"/>
        <end position="209"/>
    </location>
</feature>
<name>A0A975BMT0_9BACT</name>
<dbReference type="Pfam" id="PF04351">
    <property type="entry name" value="PilP"/>
    <property type="match status" value="1"/>
</dbReference>
<accession>A0A975BMT0</accession>
<sequence length="427" mass="46626">MIRKKITAHPAKMIPPADTGVSEMKSEKPSADSDQSPGEKPADIKQVKAEPEEKPLKKADAKHLVTEAGDKQEPGQEPVVSSSKGSKVIKKKITGQPAKILPPVKADTSDIAKKTKPSEKPAAPEIKATKPEPEKKSVSAPLAKKTVADEKDKAQKPVASSPKSQKAPAEPVARTDTDIKPEQTDASEKIKPAKSARADKKTDESEKGASEIAKSGKSAKPDKSPPDLKIAEKKDKMKKDASEIVKSEKSVKAEKSDEKLPDFITASLGRDSKRASEDKSAGKSEEYNPKGKVDPFEPLFKEEKGVTKAELEKKAKDAEEAKKRGKKQIKRIKKRTPRTPLERVDLSQLKLVGIIHAESGNRALVEEASGKGYIINEGTYIGIHEGKVSEILRDRVIVEEEDEDFSGEITIRKRELKLQKPFGEELL</sequence>
<dbReference type="InterPro" id="IPR007446">
    <property type="entry name" value="PilP"/>
</dbReference>
<proteinExistence type="predicted"/>
<feature type="compositionally biased region" description="Basic and acidic residues" evidence="1">
    <location>
        <begin position="40"/>
        <end position="74"/>
    </location>
</feature>
<evidence type="ECO:0000313" key="3">
    <source>
        <dbReference type="Proteomes" id="UP000663722"/>
    </source>
</evidence>
<feature type="compositionally biased region" description="Basic and acidic residues" evidence="1">
    <location>
        <begin position="107"/>
        <end position="119"/>
    </location>
</feature>
<dbReference type="Proteomes" id="UP000663722">
    <property type="component" value="Chromosome"/>
</dbReference>
<keyword evidence="3" id="KW-1185">Reference proteome</keyword>